<protein>
    <submittedName>
        <fullName evidence="1">Putative repeat protein (TIGR04061 family)</fullName>
    </submittedName>
</protein>
<evidence type="ECO:0000313" key="1">
    <source>
        <dbReference type="EMBL" id="MBB5018602.1"/>
    </source>
</evidence>
<dbReference type="EMBL" id="JACHHY010000010">
    <property type="protein sequence ID" value="MBB5018602.1"/>
    <property type="molecule type" value="Genomic_DNA"/>
</dbReference>
<comment type="caution">
    <text evidence="1">The sequence shown here is derived from an EMBL/GenBank/DDBJ whole genome shotgun (WGS) entry which is preliminary data.</text>
</comment>
<dbReference type="Proteomes" id="UP000575898">
    <property type="component" value="Unassembled WGS sequence"/>
</dbReference>
<organism evidence="1 2">
    <name type="scientific">Chitinivorax tropicus</name>
    <dbReference type="NCBI Taxonomy" id="714531"/>
    <lineage>
        <taxon>Bacteria</taxon>
        <taxon>Pseudomonadati</taxon>
        <taxon>Pseudomonadota</taxon>
        <taxon>Betaproteobacteria</taxon>
        <taxon>Chitinivorax</taxon>
    </lineage>
</organism>
<gene>
    <name evidence="1" type="ORF">HNQ59_001893</name>
</gene>
<dbReference type="AlphaFoldDB" id="A0A840MPC8"/>
<dbReference type="RefSeq" id="WP_246490931.1">
    <property type="nucleotide sequence ID" value="NZ_JACHHY010000010.1"/>
</dbReference>
<dbReference type="NCBIfam" id="TIGR04160">
    <property type="entry name" value="methbact_MbnC"/>
    <property type="match status" value="1"/>
</dbReference>
<dbReference type="NCBIfam" id="TIGR04061">
    <property type="entry name" value="AZL_007950_fam"/>
    <property type="match status" value="1"/>
</dbReference>
<sequence length="196" mass="22368">MRFPSLTALPDRMIRDRELLDQLIDPTARQRLPRDSRAFVRVDMSLRNYWHTLFDVCPDLLDMADPAGEQIFDGFMAWAAEQHLSMGWHFYLWVGRWLAQSPFQHQLTDALQEQLMAAAAARWAVLDRSPQVGVVLGRAASTGWVVGWKPNSLLAGRRVERIEVDSGLPSPEADLGLFYTNSFELDTFPGWQVLPK</sequence>
<dbReference type="InterPro" id="IPR023973">
    <property type="entry name" value="MbnC-like"/>
</dbReference>
<reference evidence="1 2" key="1">
    <citation type="submission" date="2020-08" db="EMBL/GenBank/DDBJ databases">
        <title>Genomic Encyclopedia of Type Strains, Phase IV (KMG-IV): sequencing the most valuable type-strain genomes for metagenomic binning, comparative biology and taxonomic classification.</title>
        <authorList>
            <person name="Goeker M."/>
        </authorList>
    </citation>
    <scope>NUCLEOTIDE SEQUENCE [LARGE SCALE GENOMIC DNA]</scope>
    <source>
        <strain evidence="1 2">DSM 27165</strain>
    </source>
</reference>
<proteinExistence type="predicted"/>
<name>A0A840MPC8_9PROT</name>
<keyword evidence="2" id="KW-1185">Reference proteome</keyword>
<evidence type="ECO:0000313" key="2">
    <source>
        <dbReference type="Proteomes" id="UP000575898"/>
    </source>
</evidence>
<accession>A0A840MPC8</accession>